<evidence type="ECO:0000313" key="1">
    <source>
        <dbReference type="EMBL" id="KAI8546169.1"/>
    </source>
</evidence>
<protein>
    <submittedName>
        <fullName evidence="1">Uncharacterized protein</fullName>
    </submittedName>
</protein>
<organism evidence="1 2">
    <name type="scientific">Rhododendron molle</name>
    <name type="common">Chinese azalea</name>
    <name type="synonym">Azalea mollis</name>
    <dbReference type="NCBI Taxonomy" id="49168"/>
    <lineage>
        <taxon>Eukaryota</taxon>
        <taxon>Viridiplantae</taxon>
        <taxon>Streptophyta</taxon>
        <taxon>Embryophyta</taxon>
        <taxon>Tracheophyta</taxon>
        <taxon>Spermatophyta</taxon>
        <taxon>Magnoliopsida</taxon>
        <taxon>eudicotyledons</taxon>
        <taxon>Gunneridae</taxon>
        <taxon>Pentapetalae</taxon>
        <taxon>asterids</taxon>
        <taxon>Ericales</taxon>
        <taxon>Ericaceae</taxon>
        <taxon>Ericoideae</taxon>
        <taxon>Rhodoreae</taxon>
        <taxon>Rhododendron</taxon>
    </lineage>
</organism>
<accession>A0ACC0MZW7</accession>
<comment type="caution">
    <text evidence="1">The sequence shown here is derived from an EMBL/GenBank/DDBJ whole genome shotgun (WGS) entry which is preliminary data.</text>
</comment>
<proteinExistence type="predicted"/>
<evidence type="ECO:0000313" key="2">
    <source>
        <dbReference type="Proteomes" id="UP001062846"/>
    </source>
</evidence>
<reference evidence="1" key="1">
    <citation type="submission" date="2022-02" db="EMBL/GenBank/DDBJ databases">
        <title>Plant Genome Project.</title>
        <authorList>
            <person name="Zhang R.-G."/>
        </authorList>
    </citation>
    <scope>NUCLEOTIDE SEQUENCE</scope>
    <source>
        <strain evidence="1">AT1</strain>
    </source>
</reference>
<name>A0ACC0MZW7_RHOML</name>
<gene>
    <name evidence="1" type="ORF">RHMOL_Rhmol07G0096800</name>
</gene>
<dbReference type="EMBL" id="CM046394">
    <property type="protein sequence ID" value="KAI8546169.1"/>
    <property type="molecule type" value="Genomic_DNA"/>
</dbReference>
<sequence>MAMGTGRGRGYYLHPLPITSYPIPIPDPIPNGDLFFSSISDPNGERGSKTGIRGFGKKKMTKWRWNHSESCCFIANRAQVSSPRNRYFVLCIFLS</sequence>
<dbReference type="Proteomes" id="UP001062846">
    <property type="component" value="Chromosome 7"/>
</dbReference>
<keyword evidence="2" id="KW-1185">Reference proteome</keyword>